<keyword evidence="6 9" id="KW-1133">Transmembrane helix</keyword>
<dbReference type="PANTHER" id="PTHR12952:SF0">
    <property type="entry name" value="PROTEIN SYS1 HOMOLOG"/>
    <property type="match status" value="1"/>
</dbReference>
<feature type="transmembrane region" description="Helical" evidence="9">
    <location>
        <begin position="12"/>
        <end position="32"/>
    </location>
</feature>
<gene>
    <name evidence="10" type="ORF">Gohar_010679</name>
</gene>
<dbReference type="OrthoDB" id="542931at2759"/>
<comment type="similarity">
    <text evidence="2">Belongs to the SYS1 family.</text>
</comment>
<dbReference type="GO" id="GO:0005829">
    <property type="term" value="C:cytosol"/>
    <property type="evidence" value="ECO:0007669"/>
    <property type="project" value="GOC"/>
</dbReference>
<evidence type="ECO:0000256" key="3">
    <source>
        <dbReference type="ARBA" id="ARBA00022448"/>
    </source>
</evidence>
<evidence type="ECO:0000256" key="4">
    <source>
        <dbReference type="ARBA" id="ARBA00022692"/>
    </source>
</evidence>
<reference evidence="10 11" key="1">
    <citation type="journal article" date="2019" name="Genome Biol. Evol.">
        <title>Insights into the evolution of the New World diploid cottons (Gossypium, subgenus Houzingenia) based on genome sequencing.</title>
        <authorList>
            <person name="Grover C.E."/>
            <person name="Arick M.A. 2nd"/>
            <person name="Thrash A."/>
            <person name="Conover J.L."/>
            <person name="Sanders W.S."/>
            <person name="Peterson D.G."/>
            <person name="Frelichowski J.E."/>
            <person name="Scheffler J.A."/>
            <person name="Scheffler B.E."/>
            <person name="Wendel J.F."/>
        </authorList>
    </citation>
    <scope>NUCLEOTIDE SEQUENCE [LARGE SCALE GENOMIC DNA]</scope>
    <source>
        <strain evidence="10">0</strain>
        <tissue evidence="10">Leaf</tissue>
    </source>
</reference>
<keyword evidence="5" id="KW-0653">Protein transport</keyword>
<dbReference type="InterPro" id="IPR019185">
    <property type="entry name" value="Integral_membrane_SYS1-rel"/>
</dbReference>
<name>A0A7J9GRQ0_9ROSI</name>
<evidence type="ECO:0000313" key="11">
    <source>
        <dbReference type="Proteomes" id="UP000593560"/>
    </source>
</evidence>
<keyword evidence="8 9" id="KW-0472">Membrane</keyword>
<evidence type="ECO:0000256" key="9">
    <source>
        <dbReference type="SAM" id="Phobius"/>
    </source>
</evidence>
<dbReference type="GO" id="GO:0005802">
    <property type="term" value="C:trans-Golgi network"/>
    <property type="evidence" value="ECO:0007669"/>
    <property type="project" value="TreeGrafter"/>
</dbReference>
<keyword evidence="7" id="KW-0333">Golgi apparatus</keyword>
<keyword evidence="11" id="KW-1185">Reference proteome</keyword>
<evidence type="ECO:0000256" key="8">
    <source>
        <dbReference type="ARBA" id="ARBA00023136"/>
    </source>
</evidence>
<dbReference type="Pfam" id="PF09801">
    <property type="entry name" value="SYS1"/>
    <property type="match status" value="1"/>
</dbReference>
<dbReference type="Proteomes" id="UP000593560">
    <property type="component" value="Unassembled WGS sequence"/>
</dbReference>
<evidence type="ECO:0000313" key="10">
    <source>
        <dbReference type="EMBL" id="MBA0800232.1"/>
    </source>
</evidence>
<evidence type="ECO:0000256" key="5">
    <source>
        <dbReference type="ARBA" id="ARBA00022927"/>
    </source>
</evidence>
<dbReference type="PANTHER" id="PTHR12952">
    <property type="entry name" value="SYS1"/>
    <property type="match status" value="1"/>
</dbReference>
<protein>
    <submittedName>
        <fullName evidence="10">Uncharacterized protein</fullName>
    </submittedName>
</protein>
<dbReference type="AlphaFoldDB" id="A0A7J9GRQ0"/>
<evidence type="ECO:0000256" key="6">
    <source>
        <dbReference type="ARBA" id="ARBA00022989"/>
    </source>
</evidence>
<dbReference type="GO" id="GO:0034067">
    <property type="term" value="P:protein localization to Golgi apparatus"/>
    <property type="evidence" value="ECO:0007669"/>
    <property type="project" value="TreeGrafter"/>
</dbReference>
<keyword evidence="3" id="KW-0813">Transport</keyword>
<proteinExistence type="inferred from homology"/>
<evidence type="ECO:0000256" key="1">
    <source>
        <dbReference type="ARBA" id="ARBA00004653"/>
    </source>
</evidence>
<keyword evidence="4 9" id="KW-0812">Transmembrane</keyword>
<evidence type="ECO:0000256" key="2">
    <source>
        <dbReference type="ARBA" id="ARBA00008160"/>
    </source>
</evidence>
<comment type="subcellular location">
    <subcellularLocation>
        <location evidence="1">Golgi apparatus membrane</location>
        <topology evidence="1">Multi-pass membrane protein</topology>
    </subcellularLocation>
</comment>
<organism evidence="10 11">
    <name type="scientific">Gossypium harknessii</name>
    <dbReference type="NCBI Taxonomy" id="34285"/>
    <lineage>
        <taxon>Eukaryota</taxon>
        <taxon>Viridiplantae</taxon>
        <taxon>Streptophyta</taxon>
        <taxon>Embryophyta</taxon>
        <taxon>Tracheophyta</taxon>
        <taxon>Spermatophyta</taxon>
        <taxon>Magnoliopsida</taxon>
        <taxon>eudicotyledons</taxon>
        <taxon>Gunneridae</taxon>
        <taxon>Pentapetalae</taxon>
        <taxon>rosids</taxon>
        <taxon>malvids</taxon>
        <taxon>Malvales</taxon>
        <taxon>Malvaceae</taxon>
        <taxon>Malvoideae</taxon>
        <taxon>Gossypium</taxon>
    </lineage>
</organism>
<comment type="caution">
    <text evidence="10">The sequence shown here is derived from an EMBL/GenBank/DDBJ whole genome shotgun (WGS) entry which is preliminary data.</text>
</comment>
<evidence type="ECO:0000256" key="7">
    <source>
        <dbReference type="ARBA" id="ARBA00023034"/>
    </source>
</evidence>
<sequence length="141" mass="16285">MLYLIERAKKCLDFAATLYIIHLFICLVYGGWPSSITWWFVNGIGVAVMALLGEYLCIRRELKEIPITRYRSTSSDEKELALVTESSFSVSGYNIRSVSEDDREQIRKFVIVVLKHDLKPDHIRVGDHFVFEGDLNKLWVA</sequence>
<dbReference type="GO" id="GO:0006895">
    <property type="term" value="P:Golgi to endosome transport"/>
    <property type="evidence" value="ECO:0007669"/>
    <property type="project" value="TreeGrafter"/>
</dbReference>
<dbReference type="GO" id="GO:0043001">
    <property type="term" value="P:Golgi to plasma membrane protein transport"/>
    <property type="evidence" value="ECO:0007669"/>
    <property type="project" value="TreeGrafter"/>
</dbReference>
<accession>A0A7J9GRQ0</accession>
<dbReference type="EMBL" id="JABFAD010000006">
    <property type="protein sequence ID" value="MBA0800232.1"/>
    <property type="molecule type" value="Genomic_DNA"/>
</dbReference>
<feature type="transmembrane region" description="Helical" evidence="9">
    <location>
        <begin position="38"/>
        <end position="58"/>
    </location>
</feature>
<dbReference type="GO" id="GO:0000139">
    <property type="term" value="C:Golgi membrane"/>
    <property type="evidence" value="ECO:0007669"/>
    <property type="project" value="UniProtKB-SubCell"/>
</dbReference>